<evidence type="ECO:0000313" key="1">
    <source>
        <dbReference type="EMBL" id="RMM12103.1"/>
    </source>
</evidence>
<dbReference type="Proteomes" id="UP000269872">
    <property type="component" value="Unassembled WGS sequence"/>
</dbReference>
<sequence length="93" mass="9640">MIATKRSFNMRPIILLNDPTDKAGVVVEGSPTTLVNGRLVARVGDKVMCPHGVCAIATGDTSTLVDGRPVARHGDKTACGSSLIATNSDCGIF</sequence>
<dbReference type="CDD" id="cd14744">
    <property type="entry name" value="PAAR_CT_2"/>
    <property type="match status" value="1"/>
</dbReference>
<gene>
    <name evidence="2" type="ORF">ALP05_01582</name>
    <name evidence="1" type="ORF">ALQ84_02637</name>
</gene>
<dbReference type="Proteomes" id="UP000278587">
    <property type="component" value="Unassembled WGS sequence"/>
</dbReference>
<organism evidence="1 4">
    <name type="scientific">Pseudomonas caricapapayae</name>
    <dbReference type="NCBI Taxonomy" id="46678"/>
    <lineage>
        <taxon>Bacteria</taxon>
        <taxon>Pseudomonadati</taxon>
        <taxon>Pseudomonadota</taxon>
        <taxon>Gammaproteobacteria</taxon>
        <taxon>Pseudomonadales</taxon>
        <taxon>Pseudomonadaceae</taxon>
        <taxon>Pseudomonas</taxon>
    </lineage>
</organism>
<dbReference type="Pfam" id="PF05488">
    <property type="entry name" value="PAAR_motif"/>
    <property type="match status" value="1"/>
</dbReference>
<dbReference type="AlphaFoldDB" id="A0A0P9KII2"/>
<dbReference type="InterPro" id="IPR008727">
    <property type="entry name" value="PAAR_motif"/>
</dbReference>
<proteinExistence type="predicted"/>
<dbReference type="EMBL" id="RBUY01000049">
    <property type="protein sequence ID" value="RMV77368.1"/>
    <property type="molecule type" value="Genomic_DNA"/>
</dbReference>
<evidence type="ECO:0000313" key="4">
    <source>
        <dbReference type="Proteomes" id="UP000278587"/>
    </source>
</evidence>
<dbReference type="EMBL" id="RBOC01000053">
    <property type="protein sequence ID" value="RMM12103.1"/>
    <property type="molecule type" value="Genomic_DNA"/>
</dbReference>
<name>A0A0P9KII2_9PSED</name>
<evidence type="ECO:0008006" key="5">
    <source>
        <dbReference type="Google" id="ProtNLM"/>
    </source>
</evidence>
<protein>
    <recommendedName>
        <fullName evidence="5">PAAR domain-containing protein</fullName>
    </recommendedName>
</protein>
<dbReference type="Gene3D" id="2.60.200.60">
    <property type="match status" value="1"/>
</dbReference>
<evidence type="ECO:0000313" key="3">
    <source>
        <dbReference type="Proteomes" id="UP000269872"/>
    </source>
</evidence>
<evidence type="ECO:0000313" key="2">
    <source>
        <dbReference type="EMBL" id="RMV77368.1"/>
    </source>
</evidence>
<reference evidence="3 4" key="1">
    <citation type="submission" date="2018-08" db="EMBL/GenBank/DDBJ databases">
        <title>Recombination of ecologically and evolutionarily significant loci maintains genetic cohesion in the Pseudomonas syringae species complex.</title>
        <authorList>
            <person name="Dillon M."/>
            <person name="Thakur S."/>
            <person name="Almeida R.N.D."/>
            <person name="Weir B.S."/>
            <person name="Guttman D.S."/>
        </authorList>
    </citation>
    <scope>NUCLEOTIDE SEQUENCE [LARGE SCALE GENOMIC DNA]</scope>
    <source>
        <strain evidence="1 4">ICMP 4086</strain>
        <strain evidence="2 3">ICMP 7496</strain>
    </source>
</reference>
<comment type="caution">
    <text evidence="1">The sequence shown here is derived from an EMBL/GenBank/DDBJ whole genome shotgun (WGS) entry which is preliminary data.</text>
</comment>
<accession>A0A0P9KII2</accession>